<protein>
    <submittedName>
        <fullName evidence="2">Uncharacterized protein</fullName>
    </submittedName>
</protein>
<dbReference type="Proteomes" id="UP000198287">
    <property type="component" value="Unassembled WGS sequence"/>
</dbReference>
<evidence type="ECO:0000313" key="2">
    <source>
        <dbReference type="EMBL" id="OXA48002.1"/>
    </source>
</evidence>
<feature type="region of interest" description="Disordered" evidence="1">
    <location>
        <begin position="86"/>
        <end position="106"/>
    </location>
</feature>
<accession>A0A226DR56</accession>
<feature type="compositionally biased region" description="Acidic residues" evidence="1">
    <location>
        <begin position="369"/>
        <end position="379"/>
    </location>
</feature>
<sequence>MVHNTRSQPAPKAQTSGAPPQANTEAKPVKVGNTTRHCVWSTPQSNTSNVNRRLFPNSAETEVIGSTSSSSTQSLWDEEIDMVCSQSTSSRRGSSASAAYMDSGPPPRAVSIDLDALSVCELEKLCRNRVEIDRIIEKDKMLPPDVPRVGIVLLAICNSYGMYHEAPGYLGNRHESEWQSTIQHEPYESPPVINIPSPVKADRPGKWCPPTYPIITKWTTCLTASVNASRLPIKQALEPLRNEAAFPGYLVISGKEGIGRVRPGVVGFIYDEFKVTNWSPEELLYLVDRSTTRCIHIRYGHATVEPETNRCVTSQLSLDDYLVQYTGMTEADKEAIRRRVYLVEITEHMYPIKRKRDYSKAKVHHFDSDTDDSDSESDDSGDKSKKSRHSSAASGVPAPVFKSQR</sequence>
<gene>
    <name evidence="2" type="ORF">Fcan01_17103</name>
</gene>
<feature type="compositionally biased region" description="Low complexity" evidence="1">
    <location>
        <begin position="86"/>
        <end position="99"/>
    </location>
</feature>
<reference evidence="2 3" key="1">
    <citation type="submission" date="2015-12" db="EMBL/GenBank/DDBJ databases">
        <title>The genome of Folsomia candida.</title>
        <authorList>
            <person name="Faddeeva A."/>
            <person name="Derks M.F."/>
            <person name="Anvar Y."/>
            <person name="Smit S."/>
            <person name="Van Straalen N."/>
            <person name="Roelofs D."/>
        </authorList>
    </citation>
    <scope>NUCLEOTIDE SEQUENCE [LARGE SCALE GENOMIC DNA]</scope>
    <source>
        <strain evidence="2 3">VU population</strain>
        <tissue evidence="2">Whole body</tissue>
    </source>
</reference>
<evidence type="ECO:0000313" key="3">
    <source>
        <dbReference type="Proteomes" id="UP000198287"/>
    </source>
</evidence>
<keyword evidence="3" id="KW-1185">Reference proteome</keyword>
<proteinExistence type="predicted"/>
<dbReference type="AlphaFoldDB" id="A0A226DR56"/>
<comment type="caution">
    <text evidence="2">The sequence shown here is derived from an EMBL/GenBank/DDBJ whole genome shotgun (WGS) entry which is preliminary data.</text>
</comment>
<name>A0A226DR56_FOLCA</name>
<organism evidence="2 3">
    <name type="scientific">Folsomia candida</name>
    <name type="common">Springtail</name>
    <dbReference type="NCBI Taxonomy" id="158441"/>
    <lineage>
        <taxon>Eukaryota</taxon>
        <taxon>Metazoa</taxon>
        <taxon>Ecdysozoa</taxon>
        <taxon>Arthropoda</taxon>
        <taxon>Hexapoda</taxon>
        <taxon>Collembola</taxon>
        <taxon>Entomobryomorpha</taxon>
        <taxon>Isotomoidea</taxon>
        <taxon>Isotomidae</taxon>
        <taxon>Proisotominae</taxon>
        <taxon>Folsomia</taxon>
    </lineage>
</organism>
<feature type="compositionally biased region" description="Polar residues" evidence="1">
    <location>
        <begin position="1"/>
        <end position="24"/>
    </location>
</feature>
<evidence type="ECO:0000256" key="1">
    <source>
        <dbReference type="SAM" id="MobiDB-lite"/>
    </source>
</evidence>
<dbReference type="EMBL" id="LNIX01000012">
    <property type="protein sequence ID" value="OXA48002.1"/>
    <property type="molecule type" value="Genomic_DNA"/>
</dbReference>
<feature type="region of interest" description="Disordered" evidence="1">
    <location>
        <begin position="1"/>
        <end position="30"/>
    </location>
</feature>
<feature type="region of interest" description="Disordered" evidence="1">
    <location>
        <begin position="363"/>
        <end position="405"/>
    </location>
</feature>